<reference evidence="1" key="1">
    <citation type="submission" date="2025-08" db="UniProtKB">
        <authorList>
            <consortium name="Ensembl"/>
        </authorList>
    </citation>
    <scope>IDENTIFICATION</scope>
</reference>
<dbReference type="Proteomes" id="UP000694621">
    <property type="component" value="Unplaced"/>
</dbReference>
<sequence>MTSVATRMSADASDTRNRCWGARSARLVCTAATTSALPTTVTRMTSATARMMSADTQSE</sequence>
<dbReference type="OrthoDB" id="7331469at2759"/>
<dbReference type="Ensembl" id="ENSAMXT00005037227.1">
    <property type="protein sequence ID" value="ENSAMXP00005034096.1"/>
    <property type="gene ID" value="ENSAMXG00005016471.1"/>
</dbReference>
<accession>A0A8B9KB20</accession>
<organism evidence="1 2">
    <name type="scientific">Astyanax mexicanus</name>
    <name type="common">Blind cave fish</name>
    <name type="synonym">Astyanax fasciatus mexicanus</name>
    <dbReference type="NCBI Taxonomy" id="7994"/>
    <lineage>
        <taxon>Eukaryota</taxon>
        <taxon>Metazoa</taxon>
        <taxon>Chordata</taxon>
        <taxon>Craniata</taxon>
        <taxon>Vertebrata</taxon>
        <taxon>Euteleostomi</taxon>
        <taxon>Actinopterygii</taxon>
        <taxon>Neopterygii</taxon>
        <taxon>Teleostei</taxon>
        <taxon>Ostariophysi</taxon>
        <taxon>Characiformes</taxon>
        <taxon>Characoidei</taxon>
        <taxon>Acestrorhamphidae</taxon>
        <taxon>Acestrorhamphinae</taxon>
        <taxon>Astyanax</taxon>
    </lineage>
</organism>
<protein>
    <submittedName>
        <fullName evidence="1">Uncharacterized protein</fullName>
    </submittedName>
</protein>
<dbReference type="AlphaFoldDB" id="A0A8B9KB20"/>
<name>A0A8B9KB20_ASTMX</name>
<proteinExistence type="predicted"/>
<evidence type="ECO:0000313" key="2">
    <source>
        <dbReference type="Proteomes" id="UP000694621"/>
    </source>
</evidence>
<evidence type="ECO:0000313" key="1">
    <source>
        <dbReference type="Ensembl" id="ENSAMXP00005034096.1"/>
    </source>
</evidence>